<gene>
    <name evidence="2" type="ORF">S06H3_23185</name>
</gene>
<dbReference type="InterPro" id="IPR011604">
    <property type="entry name" value="PDDEXK-like_dom_sf"/>
</dbReference>
<dbReference type="Pfam" id="PF12705">
    <property type="entry name" value="PDDEXK_1"/>
    <property type="match status" value="1"/>
</dbReference>
<sequence>QNFNGHVIPRLLGHKVVKTEGGLQIRTDDFVIRGKYDLITQDQNNKLILWDWKTGRMPKPDFYEEFTLQKIQLGIYAIWIRHKYETDNITANVVFLRDNVDYLEEVFGYYLEEKVINYVENQYNILKNITDYNPIPNNLCPWCSWKSKCGYE</sequence>
<feature type="non-terminal residue" evidence="2">
    <location>
        <position position="1"/>
    </location>
</feature>
<feature type="domain" description="PD-(D/E)XK endonuclease-like" evidence="1">
    <location>
        <begin position="15"/>
        <end position="149"/>
    </location>
</feature>
<evidence type="ECO:0000313" key="2">
    <source>
        <dbReference type="EMBL" id="GAI05045.1"/>
    </source>
</evidence>
<dbReference type="InterPro" id="IPR038726">
    <property type="entry name" value="PDDEXK_AddAB-type"/>
</dbReference>
<accession>X1LRM4</accession>
<reference evidence="2" key="1">
    <citation type="journal article" date="2014" name="Front. Microbiol.">
        <title>High frequency of phylogenetically diverse reductive dehalogenase-homologous genes in deep subseafloor sedimentary metagenomes.</title>
        <authorList>
            <person name="Kawai M."/>
            <person name="Futagami T."/>
            <person name="Toyoda A."/>
            <person name="Takaki Y."/>
            <person name="Nishi S."/>
            <person name="Hori S."/>
            <person name="Arai W."/>
            <person name="Tsubouchi T."/>
            <person name="Morono Y."/>
            <person name="Uchiyama I."/>
            <person name="Ito T."/>
            <person name="Fujiyama A."/>
            <person name="Inagaki F."/>
            <person name="Takami H."/>
        </authorList>
    </citation>
    <scope>NUCLEOTIDE SEQUENCE</scope>
    <source>
        <strain evidence="2">Expedition CK06-06</strain>
    </source>
</reference>
<dbReference type="Gene3D" id="3.90.320.10">
    <property type="match status" value="1"/>
</dbReference>
<organism evidence="2">
    <name type="scientific">marine sediment metagenome</name>
    <dbReference type="NCBI Taxonomy" id="412755"/>
    <lineage>
        <taxon>unclassified sequences</taxon>
        <taxon>metagenomes</taxon>
        <taxon>ecological metagenomes</taxon>
    </lineage>
</organism>
<dbReference type="AlphaFoldDB" id="X1LRM4"/>
<dbReference type="EMBL" id="BARV01012552">
    <property type="protein sequence ID" value="GAI05045.1"/>
    <property type="molecule type" value="Genomic_DNA"/>
</dbReference>
<proteinExistence type="predicted"/>
<evidence type="ECO:0000259" key="1">
    <source>
        <dbReference type="Pfam" id="PF12705"/>
    </source>
</evidence>
<comment type="caution">
    <text evidence="2">The sequence shown here is derived from an EMBL/GenBank/DDBJ whole genome shotgun (WGS) entry which is preliminary data.</text>
</comment>
<protein>
    <recommendedName>
        <fullName evidence="1">PD-(D/E)XK endonuclease-like domain-containing protein</fullName>
    </recommendedName>
</protein>
<name>X1LRM4_9ZZZZ</name>